<protein>
    <submittedName>
        <fullName evidence="1">Uncharacterized protein</fullName>
    </submittedName>
</protein>
<dbReference type="AlphaFoldDB" id="A0A8X6XF63"/>
<name>A0A8X6XF63_9ARAC</name>
<reference evidence="1" key="1">
    <citation type="submission" date="2020-08" db="EMBL/GenBank/DDBJ databases">
        <title>Multicomponent nature underlies the extraordinary mechanical properties of spider dragline silk.</title>
        <authorList>
            <person name="Kono N."/>
            <person name="Nakamura H."/>
            <person name="Mori M."/>
            <person name="Yoshida Y."/>
            <person name="Ohtoshi R."/>
            <person name="Malay A.D."/>
            <person name="Moran D.A.P."/>
            <person name="Tomita M."/>
            <person name="Numata K."/>
            <person name="Arakawa K."/>
        </authorList>
    </citation>
    <scope>NUCLEOTIDE SEQUENCE</scope>
</reference>
<dbReference type="Proteomes" id="UP000886998">
    <property type="component" value="Unassembled WGS sequence"/>
</dbReference>
<dbReference type="EMBL" id="BMAV01008552">
    <property type="protein sequence ID" value="GFY52213.1"/>
    <property type="molecule type" value="Genomic_DNA"/>
</dbReference>
<accession>A0A8X6XF63</accession>
<proteinExistence type="predicted"/>
<gene>
    <name evidence="1" type="ORF">TNIN_313181</name>
</gene>
<keyword evidence="2" id="KW-1185">Reference proteome</keyword>
<organism evidence="1 2">
    <name type="scientific">Trichonephila inaurata madagascariensis</name>
    <dbReference type="NCBI Taxonomy" id="2747483"/>
    <lineage>
        <taxon>Eukaryota</taxon>
        <taxon>Metazoa</taxon>
        <taxon>Ecdysozoa</taxon>
        <taxon>Arthropoda</taxon>
        <taxon>Chelicerata</taxon>
        <taxon>Arachnida</taxon>
        <taxon>Araneae</taxon>
        <taxon>Araneomorphae</taxon>
        <taxon>Entelegynae</taxon>
        <taxon>Araneoidea</taxon>
        <taxon>Nephilidae</taxon>
        <taxon>Trichonephila</taxon>
        <taxon>Trichonephila inaurata</taxon>
    </lineage>
</organism>
<evidence type="ECO:0000313" key="1">
    <source>
        <dbReference type="EMBL" id="GFY52213.1"/>
    </source>
</evidence>
<comment type="caution">
    <text evidence="1">The sequence shown here is derived from an EMBL/GenBank/DDBJ whole genome shotgun (WGS) entry which is preliminary data.</text>
</comment>
<evidence type="ECO:0000313" key="2">
    <source>
        <dbReference type="Proteomes" id="UP000886998"/>
    </source>
</evidence>
<sequence>MRPAVPKEIMYPDMLCASDPGLVSGDGKSWGCSKNCMFCEGIFGKISPATSVPEEIHHLPQTSKLKEQKWKTVFSAESLREAAKSSINTQGGTRPINKTTTGPINFSFSKSVRVIVRHSLSPCRVAESGLYGNRSHRWSFLSFNSSVEGRWKIVFQWLIVLFSIVEFTIF</sequence>